<organism evidence="2 3">
    <name type="scientific">Lutzomyia longipalpis</name>
    <name type="common">Sand fly</name>
    <dbReference type="NCBI Taxonomy" id="7200"/>
    <lineage>
        <taxon>Eukaryota</taxon>
        <taxon>Metazoa</taxon>
        <taxon>Ecdysozoa</taxon>
        <taxon>Arthropoda</taxon>
        <taxon>Hexapoda</taxon>
        <taxon>Insecta</taxon>
        <taxon>Pterygota</taxon>
        <taxon>Neoptera</taxon>
        <taxon>Endopterygota</taxon>
        <taxon>Diptera</taxon>
        <taxon>Nematocera</taxon>
        <taxon>Psychodoidea</taxon>
        <taxon>Psychodidae</taxon>
        <taxon>Lutzomyia</taxon>
        <taxon>Lutzomyia</taxon>
    </lineage>
</organism>
<dbReference type="PANTHER" id="PTHR11092:SF0">
    <property type="entry name" value="EPIMERASE FAMILY PROTEIN SDR39U1"/>
    <property type="match status" value="1"/>
</dbReference>
<evidence type="ECO:0000313" key="2">
    <source>
        <dbReference type="EnsemblMetazoa" id="LLOJ001252-PA"/>
    </source>
</evidence>
<proteinExistence type="predicted"/>
<name>A0A1B0ESQ9_LUTLO</name>
<accession>A0A1B0ESQ9</accession>
<dbReference type="EnsemblMetazoa" id="LLOJ001252-RA">
    <property type="protein sequence ID" value="LLOJ001252-PA"/>
    <property type="gene ID" value="LLOJ001252"/>
</dbReference>
<dbReference type="SUPFAM" id="SSF51735">
    <property type="entry name" value="NAD(P)-binding Rossmann-fold domains"/>
    <property type="match status" value="1"/>
</dbReference>
<dbReference type="Proteomes" id="UP000092461">
    <property type="component" value="Unassembled WGS sequence"/>
</dbReference>
<dbReference type="InterPro" id="IPR036291">
    <property type="entry name" value="NAD(P)-bd_dom_sf"/>
</dbReference>
<reference evidence="2" key="1">
    <citation type="submission" date="2020-05" db="UniProtKB">
        <authorList>
            <consortium name="EnsemblMetazoa"/>
        </authorList>
    </citation>
    <scope>IDENTIFICATION</scope>
    <source>
        <strain evidence="2">Jacobina</strain>
    </source>
</reference>
<dbReference type="VEuPathDB" id="VectorBase:LLONM1_010626"/>
<protein>
    <recommendedName>
        <fullName evidence="1">DUF1731 domain-containing protein</fullName>
    </recommendedName>
</protein>
<dbReference type="PANTHER" id="PTHR11092">
    <property type="entry name" value="SUGAR NUCLEOTIDE EPIMERASE RELATED"/>
    <property type="match status" value="1"/>
</dbReference>
<keyword evidence="3" id="KW-1185">Reference proteome</keyword>
<dbReference type="InterPro" id="IPR013549">
    <property type="entry name" value="DUF1731"/>
</dbReference>
<dbReference type="Gene3D" id="3.40.50.720">
    <property type="entry name" value="NAD(P)-binding Rossmann-like Domain"/>
    <property type="match status" value="1"/>
</dbReference>
<evidence type="ECO:0000313" key="3">
    <source>
        <dbReference type="Proteomes" id="UP000092461"/>
    </source>
</evidence>
<sequence>MIGNIYLPFCLGLGGPVASGHQPLPWIHIEDLCAIILLALKKSDFRGAVNAVAPQIVTNAEFSKAFAKALRRPAPFRIPEPILNVMFARERAVLLTTGPRVASKRLPELGFTFKYPDINSACMEVVGRKR</sequence>
<dbReference type="Pfam" id="PF08338">
    <property type="entry name" value="DUF1731"/>
    <property type="match status" value="1"/>
</dbReference>
<evidence type="ECO:0000259" key="1">
    <source>
        <dbReference type="Pfam" id="PF08338"/>
    </source>
</evidence>
<dbReference type="VEuPathDB" id="VectorBase:LLOJ001252"/>
<dbReference type="AlphaFoldDB" id="A0A1B0ESQ9"/>
<dbReference type="EMBL" id="AJWK01004553">
    <property type="status" value="NOT_ANNOTATED_CDS"/>
    <property type="molecule type" value="Genomic_DNA"/>
</dbReference>
<feature type="domain" description="DUF1731" evidence="1">
    <location>
        <begin position="78"/>
        <end position="124"/>
    </location>
</feature>